<comment type="subcellular location">
    <subcellularLocation>
        <location evidence="1">Endomembrane system</location>
        <topology evidence="1">Multi-pass membrane protein</topology>
    </subcellularLocation>
    <subcellularLocation>
        <location evidence="5">Membrane</location>
        <topology evidence="5">Multi-pass membrane protein</topology>
    </subcellularLocation>
</comment>
<evidence type="ECO:0000256" key="3">
    <source>
        <dbReference type="ARBA" id="ARBA00022989"/>
    </source>
</evidence>
<feature type="transmembrane region" description="Helical" evidence="6">
    <location>
        <begin position="279"/>
        <end position="299"/>
    </location>
</feature>
<feature type="transmembrane region" description="Helical" evidence="6">
    <location>
        <begin position="118"/>
        <end position="138"/>
    </location>
</feature>
<feature type="transmembrane region" description="Helical" evidence="6">
    <location>
        <begin position="40"/>
        <end position="61"/>
    </location>
</feature>
<feature type="transmembrane region" description="Helical" evidence="6">
    <location>
        <begin position="176"/>
        <end position="198"/>
    </location>
</feature>
<keyword evidence="3 6" id="KW-1133">Transmembrane helix</keyword>
<gene>
    <name evidence="8" type="primary">nuoL</name>
    <name evidence="8" type="ORF">CRENPOLYSF1_620004</name>
</gene>
<feature type="transmembrane region" description="Helical" evidence="6">
    <location>
        <begin position="144"/>
        <end position="164"/>
    </location>
</feature>
<feature type="transmembrane region" description="Helical" evidence="6">
    <location>
        <begin position="254"/>
        <end position="273"/>
    </location>
</feature>
<organism evidence="8 9">
    <name type="scientific">Crenothrix polyspora</name>
    <dbReference type="NCBI Taxonomy" id="360316"/>
    <lineage>
        <taxon>Bacteria</taxon>
        <taxon>Pseudomonadati</taxon>
        <taxon>Pseudomonadota</taxon>
        <taxon>Gammaproteobacteria</taxon>
        <taxon>Methylococcales</taxon>
        <taxon>Crenotrichaceae</taxon>
        <taxon>Crenothrix</taxon>
    </lineage>
</organism>
<feature type="transmembrane region" description="Helical" evidence="6">
    <location>
        <begin position="218"/>
        <end position="242"/>
    </location>
</feature>
<keyword evidence="2 5" id="KW-0812">Transmembrane</keyword>
<dbReference type="Pfam" id="PF00361">
    <property type="entry name" value="Proton_antipo_M"/>
    <property type="match status" value="1"/>
</dbReference>
<evidence type="ECO:0000256" key="5">
    <source>
        <dbReference type="RuleBase" id="RU000320"/>
    </source>
</evidence>
<feature type="transmembrane region" description="Helical" evidence="6">
    <location>
        <begin position="6"/>
        <end position="28"/>
    </location>
</feature>
<evidence type="ECO:0000256" key="1">
    <source>
        <dbReference type="ARBA" id="ARBA00004127"/>
    </source>
</evidence>
<proteinExistence type="predicted"/>
<keyword evidence="8" id="KW-0560">Oxidoreductase</keyword>
<evidence type="ECO:0000256" key="4">
    <source>
        <dbReference type="ARBA" id="ARBA00023136"/>
    </source>
</evidence>
<evidence type="ECO:0000259" key="7">
    <source>
        <dbReference type="Pfam" id="PF00361"/>
    </source>
</evidence>
<evidence type="ECO:0000313" key="9">
    <source>
        <dbReference type="Proteomes" id="UP000195667"/>
    </source>
</evidence>
<sequence length="520" mass="56789">MDALTVFIPLLPLLAALIIGLGHFLGVLQGEAKESLTADISLWTLTLACLMALVVAGAELLGNNTGLFVVGDWLRCENVVVSVNFISSGFSVYVAALFALLLVIILRFSVNYLHRERGYFRFFFIYNLFAFAMLLLVLSGSSVLSFVGWEIAGLCSFLLIAYQYDRPVASGNAVRVFVTNRIGDTGFLMGMGLSVYWLNTLDWQAISHPVDRLGTAEATGIAFCFALAACAKSAQLPFTPWLARAMEGPTPSSAAFYGAVMIHAGVYLLILLQDLFEQAPMVMGLLVVVGALTALYSYLVGLTQTDIKSSLVFATSGQLGLMFMECGLGFWEIASWHLAAHAVVRGYQVLTAPSLLHNVHDNPIQAVSPLLAKSRWLYLASVQRFWLDQIADWALVKPVQQLAHDLSYFDDQGLDKVMGCSAPALNAAASLAQLKEHSIGARLNNVVDDFSHGSGLAGTLTQWAAAVMHWLEVRLVLRGISKATIGRSRNLGRRVNQIERTLLRPRYLVLFVCITLLVTF</sequence>
<evidence type="ECO:0000256" key="2">
    <source>
        <dbReference type="ARBA" id="ARBA00022692"/>
    </source>
</evidence>
<dbReference type="GO" id="GO:0003954">
    <property type="term" value="F:NADH dehydrogenase activity"/>
    <property type="evidence" value="ECO:0007669"/>
    <property type="project" value="TreeGrafter"/>
</dbReference>
<name>A0A1R4HG78_9GAMM</name>
<dbReference type="Proteomes" id="UP000195667">
    <property type="component" value="Unassembled WGS sequence"/>
</dbReference>
<feature type="transmembrane region" description="Helical" evidence="6">
    <location>
        <begin position="311"/>
        <end position="331"/>
    </location>
</feature>
<feature type="domain" description="NADH:quinone oxidoreductase/Mrp antiporter transmembrane" evidence="7">
    <location>
        <begin position="143"/>
        <end position="377"/>
    </location>
</feature>
<dbReference type="EMBL" id="FUKI01000140">
    <property type="protein sequence ID" value="SJM95011.1"/>
    <property type="molecule type" value="Genomic_DNA"/>
</dbReference>
<keyword evidence="4 6" id="KW-0472">Membrane</keyword>
<dbReference type="PRINTS" id="PR01434">
    <property type="entry name" value="NADHDHGNASE5"/>
</dbReference>
<dbReference type="RefSeq" id="WP_087144594.1">
    <property type="nucleotide sequence ID" value="NZ_FUKI01000140.1"/>
</dbReference>
<reference evidence="9" key="1">
    <citation type="submission" date="2017-02" db="EMBL/GenBank/DDBJ databases">
        <authorList>
            <person name="Daims H."/>
        </authorList>
    </citation>
    <scope>NUCLEOTIDE SEQUENCE [LARGE SCALE GENOMIC DNA]</scope>
</reference>
<feature type="transmembrane region" description="Helical" evidence="6">
    <location>
        <begin position="81"/>
        <end position="106"/>
    </location>
</feature>
<dbReference type="EC" id="1.6.5.11" evidence="8"/>
<dbReference type="GO" id="GO:0042773">
    <property type="term" value="P:ATP synthesis coupled electron transport"/>
    <property type="evidence" value="ECO:0007669"/>
    <property type="project" value="InterPro"/>
</dbReference>
<dbReference type="PANTHER" id="PTHR42829:SF2">
    <property type="entry name" value="NADH-UBIQUINONE OXIDOREDUCTASE CHAIN 5"/>
    <property type="match status" value="1"/>
</dbReference>
<keyword evidence="9" id="KW-1185">Reference proteome</keyword>
<dbReference type="InterPro" id="IPR001750">
    <property type="entry name" value="ND/Mrp_TM"/>
</dbReference>
<dbReference type="GO" id="GO:0015990">
    <property type="term" value="P:electron transport coupled proton transport"/>
    <property type="evidence" value="ECO:0007669"/>
    <property type="project" value="TreeGrafter"/>
</dbReference>
<evidence type="ECO:0000313" key="8">
    <source>
        <dbReference type="EMBL" id="SJM95011.1"/>
    </source>
</evidence>
<dbReference type="AlphaFoldDB" id="A0A1R4HG78"/>
<accession>A0A1R4HG78</accession>
<evidence type="ECO:0000256" key="6">
    <source>
        <dbReference type="SAM" id="Phobius"/>
    </source>
</evidence>
<dbReference type="GO" id="GO:0016020">
    <property type="term" value="C:membrane"/>
    <property type="evidence" value="ECO:0007669"/>
    <property type="project" value="UniProtKB-SubCell"/>
</dbReference>
<dbReference type="OrthoDB" id="9768329at2"/>
<dbReference type="PANTHER" id="PTHR42829">
    <property type="entry name" value="NADH-UBIQUINONE OXIDOREDUCTASE CHAIN 5"/>
    <property type="match status" value="1"/>
</dbReference>
<dbReference type="GO" id="GO:0008137">
    <property type="term" value="F:NADH dehydrogenase (ubiquinone) activity"/>
    <property type="evidence" value="ECO:0007669"/>
    <property type="project" value="InterPro"/>
</dbReference>
<dbReference type="InterPro" id="IPR003945">
    <property type="entry name" value="NU5C-like"/>
</dbReference>
<dbReference type="GO" id="GO:0012505">
    <property type="term" value="C:endomembrane system"/>
    <property type="evidence" value="ECO:0007669"/>
    <property type="project" value="UniProtKB-SubCell"/>
</dbReference>
<protein>
    <submittedName>
        <fullName evidence="8">NADH-quinone oxidoreductase subunit L</fullName>
        <ecNumber evidence="8">1.6.5.11</ecNumber>
    </submittedName>
</protein>